<dbReference type="SUPFAM" id="SSF53335">
    <property type="entry name" value="S-adenosyl-L-methionine-dependent methyltransferases"/>
    <property type="match status" value="1"/>
</dbReference>
<dbReference type="PANTHER" id="PTHR12303">
    <property type="entry name" value="CARNOSINE N-METHYLTRANSFERASE"/>
    <property type="match status" value="1"/>
</dbReference>
<dbReference type="InterPro" id="IPR029063">
    <property type="entry name" value="SAM-dependent_MTases_sf"/>
</dbReference>
<sequence length="429" mass="48561">MHSAACLWWLAFGLWPALVTAGAAQVGPVTELHEITVTLQQYNQSTILAHQHERARLLETLDRRRGKWTRNHARHRLLDALHGFARYHERQAAELKRLRGLYGNVPKAQRAFLEHHVAYSAKFAHVEQKLLRNQALCDDMIDTALDFYAVPRDELQKHIGDAEASGRGADGVSVSQALKHFVRDWTDEGNHERAAPFACLQRTLDMLFPERHAAADKVKILLPGAGLGRLGHDIHGSGGFQVTINEWSMFMNVAYRYVQRHGLKDGLTFHPFVDGWSHHASDSKMQRQLPFPDVGVDSHSVLMMEGDFTIAFRHHAGFYDVVITYFFIDTARNLLMYLDTIKMVLKPGGYWINLGPLLYGTAPFVQLSLQDIVKVAEAIEFEFMETSDECGTPTFANSTVRSIEAIYGFDKEALTKNSYNAQFWVAKKS</sequence>
<dbReference type="Pfam" id="PF07942">
    <property type="entry name" value="CARME"/>
    <property type="match status" value="1"/>
</dbReference>
<dbReference type="AlphaFoldDB" id="A0A8H4LXC6"/>
<evidence type="ECO:0008006" key="4">
    <source>
        <dbReference type="Google" id="ProtNLM"/>
    </source>
</evidence>
<evidence type="ECO:0000313" key="2">
    <source>
        <dbReference type="EMBL" id="KAF4507313.1"/>
    </source>
</evidence>
<protein>
    <recommendedName>
        <fullName evidence="4">N2227-like protein</fullName>
    </recommendedName>
</protein>
<gene>
    <name evidence="2" type="ORF">G6O67_005966</name>
</gene>
<accession>A0A8H4LXC6</accession>
<dbReference type="EMBL" id="JAAVMX010000006">
    <property type="protein sequence ID" value="KAF4507313.1"/>
    <property type="molecule type" value="Genomic_DNA"/>
</dbReference>
<dbReference type="OrthoDB" id="978at2759"/>
<dbReference type="Proteomes" id="UP000557566">
    <property type="component" value="Unassembled WGS sequence"/>
</dbReference>
<organism evidence="2 3">
    <name type="scientific">Ophiocordyceps sinensis</name>
    <dbReference type="NCBI Taxonomy" id="72228"/>
    <lineage>
        <taxon>Eukaryota</taxon>
        <taxon>Fungi</taxon>
        <taxon>Dikarya</taxon>
        <taxon>Ascomycota</taxon>
        <taxon>Pezizomycotina</taxon>
        <taxon>Sordariomycetes</taxon>
        <taxon>Hypocreomycetidae</taxon>
        <taxon>Hypocreales</taxon>
        <taxon>Ophiocordycipitaceae</taxon>
        <taxon>Ophiocordyceps</taxon>
    </lineage>
</organism>
<feature type="signal peptide" evidence="1">
    <location>
        <begin position="1"/>
        <end position="21"/>
    </location>
</feature>
<dbReference type="InterPro" id="IPR012901">
    <property type="entry name" value="CARME"/>
</dbReference>
<keyword evidence="1" id="KW-0732">Signal</keyword>
<evidence type="ECO:0000313" key="3">
    <source>
        <dbReference type="Proteomes" id="UP000557566"/>
    </source>
</evidence>
<reference evidence="2 3" key="1">
    <citation type="journal article" date="2020" name="Genome Biol. Evol.">
        <title>A new high-quality draft genome assembly of the Chinese cordyceps Ophiocordyceps sinensis.</title>
        <authorList>
            <person name="Shu R."/>
            <person name="Zhang J."/>
            <person name="Meng Q."/>
            <person name="Zhang H."/>
            <person name="Zhou G."/>
            <person name="Li M."/>
            <person name="Wu P."/>
            <person name="Zhao Y."/>
            <person name="Chen C."/>
            <person name="Qin Q."/>
        </authorList>
    </citation>
    <scope>NUCLEOTIDE SEQUENCE [LARGE SCALE GENOMIC DNA]</scope>
    <source>
        <strain evidence="2 3">IOZ07</strain>
    </source>
</reference>
<proteinExistence type="predicted"/>
<keyword evidence="3" id="KW-1185">Reference proteome</keyword>
<dbReference type="SMART" id="SM01296">
    <property type="entry name" value="N2227"/>
    <property type="match status" value="1"/>
</dbReference>
<name>A0A8H4LXC6_9HYPO</name>
<evidence type="ECO:0000256" key="1">
    <source>
        <dbReference type="SAM" id="SignalP"/>
    </source>
</evidence>
<comment type="caution">
    <text evidence="2">The sequence shown here is derived from an EMBL/GenBank/DDBJ whole genome shotgun (WGS) entry which is preliminary data.</text>
</comment>
<feature type="chain" id="PRO_5034477354" description="N2227-like protein" evidence="1">
    <location>
        <begin position="22"/>
        <end position="429"/>
    </location>
</feature>
<dbReference type="PANTHER" id="PTHR12303:SF13">
    <property type="match status" value="1"/>
</dbReference>
<dbReference type="Gene3D" id="3.40.50.150">
    <property type="entry name" value="Vaccinia Virus protein VP39"/>
    <property type="match status" value="1"/>
</dbReference>
<dbReference type="GO" id="GO:0008757">
    <property type="term" value="F:S-adenosylmethionine-dependent methyltransferase activity"/>
    <property type="evidence" value="ECO:0007669"/>
    <property type="project" value="InterPro"/>
</dbReference>